<gene>
    <name evidence="2" type="ORF">Tci_049708</name>
</gene>
<dbReference type="AlphaFoldDB" id="A0A6L2MV67"/>
<sequence length="78" mass="9532">MTMKKVGDQTIRVIRRRRIDGKGNVSRFQEYHTSDEEEEELTEHPPYNKYGFVDHPQLQMEDQRNEFSPYHYHHKRAI</sequence>
<evidence type="ECO:0000313" key="2">
    <source>
        <dbReference type="EMBL" id="GEU77730.1"/>
    </source>
</evidence>
<evidence type="ECO:0000256" key="1">
    <source>
        <dbReference type="SAM" id="MobiDB-lite"/>
    </source>
</evidence>
<comment type="caution">
    <text evidence="2">The sequence shown here is derived from an EMBL/GenBank/DDBJ whole genome shotgun (WGS) entry which is preliminary data.</text>
</comment>
<feature type="region of interest" description="Disordered" evidence="1">
    <location>
        <begin position="26"/>
        <end position="54"/>
    </location>
</feature>
<dbReference type="EMBL" id="BKCJ010007533">
    <property type="protein sequence ID" value="GEU77730.1"/>
    <property type="molecule type" value="Genomic_DNA"/>
</dbReference>
<reference evidence="2" key="1">
    <citation type="journal article" date="2019" name="Sci. Rep.">
        <title>Draft genome of Tanacetum cinerariifolium, the natural source of mosquito coil.</title>
        <authorList>
            <person name="Yamashiro T."/>
            <person name="Shiraishi A."/>
            <person name="Satake H."/>
            <person name="Nakayama K."/>
        </authorList>
    </citation>
    <scope>NUCLEOTIDE SEQUENCE</scope>
</reference>
<name>A0A6L2MV67_TANCI</name>
<proteinExistence type="predicted"/>
<protein>
    <submittedName>
        <fullName evidence="2">Uncharacterized protein</fullName>
    </submittedName>
</protein>
<organism evidence="2">
    <name type="scientific">Tanacetum cinerariifolium</name>
    <name type="common">Dalmatian daisy</name>
    <name type="synonym">Chrysanthemum cinerariifolium</name>
    <dbReference type="NCBI Taxonomy" id="118510"/>
    <lineage>
        <taxon>Eukaryota</taxon>
        <taxon>Viridiplantae</taxon>
        <taxon>Streptophyta</taxon>
        <taxon>Embryophyta</taxon>
        <taxon>Tracheophyta</taxon>
        <taxon>Spermatophyta</taxon>
        <taxon>Magnoliopsida</taxon>
        <taxon>eudicotyledons</taxon>
        <taxon>Gunneridae</taxon>
        <taxon>Pentapetalae</taxon>
        <taxon>asterids</taxon>
        <taxon>campanulids</taxon>
        <taxon>Asterales</taxon>
        <taxon>Asteraceae</taxon>
        <taxon>Asteroideae</taxon>
        <taxon>Anthemideae</taxon>
        <taxon>Anthemidinae</taxon>
        <taxon>Tanacetum</taxon>
    </lineage>
</organism>
<accession>A0A6L2MV67</accession>